<dbReference type="Proteomes" id="UP000217301">
    <property type="component" value="Chromosome"/>
</dbReference>
<evidence type="ECO:0000256" key="2">
    <source>
        <dbReference type="SAM" id="SignalP"/>
    </source>
</evidence>
<reference evidence="3" key="1">
    <citation type="journal article" date="2017" name="Genome Announc.">
        <title>Twelve Complete Reference Genomes of Clinical Isolates in the Capnocytophaga Genus.</title>
        <authorList>
            <person name="Villarma A."/>
            <person name="Gulvik C.A."/>
            <person name="Rowe L.A."/>
            <person name="Sheth M."/>
            <person name="Juieng P."/>
            <person name="Nicholson A.C."/>
            <person name="Loparev V.N."/>
            <person name="McQuiston J.R."/>
        </authorList>
    </citation>
    <scope>NUCLEOTIDE SEQUENCE</scope>
    <source>
        <strain evidence="3">KC1668</strain>
    </source>
</reference>
<feature type="region of interest" description="Disordered" evidence="1">
    <location>
        <begin position="19"/>
        <end position="38"/>
    </location>
</feature>
<name>A0AAX2IC92_CAPSP</name>
<dbReference type="EMBL" id="UAVP01000008">
    <property type="protein sequence ID" value="SQA75623.1"/>
    <property type="molecule type" value="Genomic_DNA"/>
</dbReference>
<dbReference type="KEGG" id="cspu:CGC55_08790"/>
<protein>
    <recommendedName>
        <fullName evidence="7">DUF4595 domain-containing protein</fullName>
    </recommendedName>
</protein>
<dbReference type="AlphaFoldDB" id="A0AAX2IC92"/>
<reference evidence="4 6" key="3">
    <citation type="submission" date="2018-06" db="EMBL/GenBank/DDBJ databases">
        <authorList>
            <consortium name="Pathogen Informatics"/>
            <person name="Doyle S."/>
        </authorList>
    </citation>
    <scope>NUCLEOTIDE SEQUENCE [LARGE SCALE GENOMIC DNA]</scope>
    <source>
        <strain evidence="4 6">NCTC11653</strain>
    </source>
</reference>
<evidence type="ECO:0000313" key="3">
    <source>
        <dbReference type="EMBL" id="ATA84596.1"/>
    </source>
</evidence>
<sequence>MKKLLLLAAAALTVVACKKDSDEPTPTPDGGGNQKPVEVPAGFVKSIQEVSTDGTRTKTTTYNVENNVLKEWTEVISNGDIYTHTLEYKGAQLSTYTSAENSASRGNIVTKFNFLYENNKLTKIEKVRDGKKDVFNITVDDQNRITSKHLVLNPTDGWDAGNTWTATFTYSANTLVVKDPTDGSTYTYTYEDGNVVRLQDSYRNNRVLTYDKTLVNDLNFEYFRWIYIAQLFVRHSDITLGSDDIFVRTSKNFLTSNGVMHYEVVEKQGNKPKKVNRKYGTNPDATIFYTY</sequence>
<gene>
    <name evidence="3" type="ORF">CGC55_08790</name>
    <name evidence="4" type="ORF">NCTC11653_01534</name>
</gene>
<organism evidence="4 6">
    <name type="scientific">Capnocytophaga sputigena</name>
    <dbReference type="NCBI Taxonomy" id="1019"/>
    <lineage>
        <taxon>Bacteria</taxon>
        <taxon>Pseudomonadati</taxon>
        <taxon>Bacteroidota</taxon>
        <taxon>Flavobacteriia</taxon>
        <taxon>Flavobacteriales</taxon>
        <taxon>Flavobacteriaceae</taxon>
        <taxon>Capnocytophaga</taxon>
    </lineage>
</organism>
<feature type="chain" id="PRO_5043791347" description="DUF4595 domain-containing protein" evidence="2">
    <location>
        <begin position="19"/>
        <end position="291"/>
    </location>
</feature>
<reference evidence="5" key="2">
    <citation type="submission" date="2017-06" db="EMBL/GenBank/DDBJ databases">
        <title>Capnocytophaga spp. assemblies.</title>
        <authorList>
            <person name="Gulvik C.A."/>
        </authorList>
    </citation>
    <scope>NUCLEOTIDE SEQUENCE [LARGE SCALE GENOMIC DNA]</scope>
    <source>
        <strain evidence="5">KC1668</strain>
    </source>
</reference>
<proteinExistence type="predicted"/>
<evidence type="ECO:0000313" key="6">
    <source>
        <dbReference type="Proteomes" id="UP000249902"/>
    </source>
</evidence>
<evidence type="ECO:0008006" key="7">
    <source>
        <dbReference type="Google" id="ProtNLM"/>
    </source>
</evidence>
<dbReference type="EMBL" id="CP022385">
    <property type="protein sequence ID" value="ATA84596.1"/>
    <property type="molecule type" value="Genomic_DNA"/>
</dbReference>
<accession>A0AAX2IC92</accession>
<dbReference type="Proteomes" id="UP000249902">
    <property type="component" value="Unassembled WGS sequence"/>
</dbReference>
<dbReference type="PROSITE" id="PS51257">
    <property type="entry name" value="PROKAR_LIPOPROTEIN"/>
    <property type="match status" value="1"/>
</dbReference>
<evidence type="ECO:0000313" key="5">
    <source>
        <dbReference type="Proteomes" id="UP000217301"/>
    </source>
</evidence>
<keyword evidence="5" id="KW-1185">Reference proteome</keyword>
<evidence type="ECO:0000256" key="1">
    <source>
        <dbReference type="SAM" id="MobiDB-lite"/>
    </source>
</evidence>
<keyword evidence="2" id="KW-0732">Signal</keyword>
<evidence type="ECO:0000313" key="4">
    <source>
        <dbReference type="EMBL" id="SQA75623.1"/>
    </source>
</evidence>
<dbReference type="RefSeq" id="WP_002677852.1">
    <property type="nucleotide sequence ID" value="NZ_CP022385.1"/>
</dbReference>
<feature type="signal peptide" evidence="2">
    <location>
        <begin position="1"/>
        <end position="18"/>
    </location>
</feature>